<dbReference type="PIRSF" id="PIRSF029730">
    <property type="entry name" value="UCP029730"/>
    <property type="match status" value="1"/>
</dbReference>
<dbReference type="AlphaFoldDB" id="A0A5C4JRU6"/>
<dbReference type="Pfam" id="PF05013">
    <property type="entry name" value="FGase"/>
    <property type="match status" value="1"/>
</dbReference>
<dbReference type="InterPro" id="IPR011227">
    <property type="entry name" value="UCP029730"/>
</dbReference>
<protein>
    <submittedName>
        <fullName evidence="1">N-formylglutamate amidohydrolase</fullName>
    </submittedName>
</protein>
<dbReference type="SUPFAM" id="SSF53187">
    <property type="entry name" value="Zn-dependent exopeptidases"/>
    <property type="match status" value="1"/>
</dbReference>
<reference evidence="1 2" key="1">
    <citation type="submission" date="2019-06" db="EMBL/GenBank/DDBJ databases">
        <title>Martelella lutilitoris sp. nov., isolated from a tidal mudflat.</title>
        <authorList>
            <person name="Kim Y.-J."/>
        </authorList>
    </citation>
    <scope>NUCLEOTIDE SEQUENCE [LARGE SCALE GENOMIC DNA]</scope>
    <source>
        <strain evidence="1 2">GH2-6</strain>
    </source>
</reference>
<dbReference type="GO" id="GO:0016787">
    <property type="term" value="F:hydrolase activity"/>
    <property type="evidence" value="ECO:0007669"/>
    <property type="project" value="UniProtKB-KW"/>
</dbReference>
<dbReference type="OrthoDB" id="9815326at2"/>
<dbReference type="RefSeq" id="WP_138748504.1">
    <property type="nucleotide sequence ID" value="NZ_VCLB01000005.1"/>
</dbReference>
<organism evidence="1 2">
    <name type="scientific">Martelella lutilitoris</name>
    <dbReference type="NCBI Taxonomy" id="2583532"/>
    <lineage>
        <taxon>Bacteria</taxon>
        <taxon>Pseudomonadati</taxon>
        <taxon>Pseudomonadota</taxon>
        <taxon>Alphaproteobacteria</taxon>
        <taxon>Hyphomicrobiales</taxon>
        <taxon>Aurantimonadaceae</taxon>
        <taxon>Martelella</taxon>
    </lineage>
</organism>
<comment type="caution">
    <text evidence="1">The sequence shown here is derived from an EMBL/GenBank/DDBJ whole genome shotgun (WGS) entry which is preliminary data.</text>
</comment>
<dbReference type="EMBL" id="VCLB01000005">
    <property type="protein sequence ID" value="TNB48078.1"/>
    <property type="molecule type" value="Genomic_DNA"/>
</dbReference>
<keyword evidence="1" id="KW-0378">Hydrolase</keyword>
<proteinExistence type="predicted"/>
<evidence type="ECO:0000313" key="2">
    <source>
        <dbReference type="Proteomes" id="UP000307874"/>
    </source>
</evidence>
<accession>A0A5C4JRU6</accession>
<gene>
    <name evidence="1" type="ORF">FF124_10895</name>
</gene>
<sequence>MLGKPGLLSARDDAPVIVERASGQSVIVLVCEHAGRAIPDCLGDMGLSAELLQSHIAWDPGALAVSELLSAALDATLVHQRFSRLVYDCNRPPEAADAIPQISEIHAVPANRGLGPVAKAERAEALYLPFHECIDDVLDERVGRETVLVTIHSFTPVFKGKRRDVEIGILHDADRRLADCMLEQARAAGGYDVRRNEPYAPVDGVTHTLRRHALPRKLPNVMIEIRNDLIADAAGQGAVAGFIAGLLNQCLDGRREVD</sequence>
<dbReference type="InterPro" id="IPR007709">
    <property type="entry name" value="N-FG_amidohydro"/>
</dbReference>
<evidence type="ECO:0000313" key="1">
    <source>
        <dbReference type="EMBL" id="TNB48078.1"/>
    </source>
</evidence>
<keyword evidence="2" id="KW-1185">Reference proteome</keyword>
<dbReference type="Proteomes" id="UP000307874">
    <property type="component" value="Unassembled WGS sequence"/>
</dbReference>
<name>A0A5C4JRU6_9HYPH</name>
<dbReference type="Gene3D" id="3.40.630.40">
    <property type="entry name" value="Zn-dependent exopeptidases"/>
    <property type="match status" value="1"/>
</dbReference>